<protein>
    <recommendedName>
        <fullName evidence="4 12">Signal peptidase I</fullName>
        <ecNumber evidence="4 12">3.4.21.89</ecNumber>
    </recommendedName>
</protein>
<evidence type="ECO:0000313" key="15">
    <source>
        <dbReference type="Proteomes" id="UP000626244"/>
    </source>
</evidence>
<comment type="catalytic activity">
    <reaction evidence="1 12">
        <text>Cleavage of hydrophobic, N-terminal signal or leader sequences from secreted and periplasmic proteins.</text>
        <dbReference type="EC" id="3.4.21.89"/>
    </reaction>
</comment>
<evidence type="ECO:0000256" key="6">
    <source>
        <dbReference type="ARBA" id="ARBA00022670"/>
    </source>
</evidence>
<proteinExistence type="inferred from homology"/>
<keyword evidence="6 12" id="KW-0645">Protease</keyword>
<evidence type="ECO:0000256" key="2">
    <source>
        <dbReference type="ARBA" id="ARBA00004401"/>
    </source>
</evidence>
<evidence type="ECO:0000313" key="14">
    <source>
        <dbReference type="EMBL" id="GGI10760.1"/>
    </source>
</evidence>
<comment type="similarity">
    <text evidence="3 12">Belongs to the peptidase S26 family.</text>
</comment>
<dbReference type="EC" id="3.4.21.89" evidence="4 12"/>
<dbReference type="Proteomes" id="UP000626244">
    <property type="component" value="Unassembled WGS sequence"/>
</dbReference>
<comment type="caution">
    <text evidence="14">The sequence shown here is derived from an EMBL/GenBank/DDBJ whole genome shotgun (WGS) entry which is preliminary data.</text>
</comment>
<comment type="subcellular location">
    <subcellularLocation>
        <location evidence="2">Cell membrane</location>
        <topology evidence="2">Single-pass type II membrane protein</topology>
    </subcellularLocation>
    <subcellularLocation>
        <location evidence="12">Membrane</location>
        <topology evidence="12">Single-pass type II membrane protein</topology>
    </subcellularLocation>
</comment>
<dbReference type="GO" id="GO:0004252">
    <property type="term" value="F:serine-type endopeptidase activity"/>
    <property type="evidence" value="ECO:0007669"/>
    <property type="project" value="InterPro"/>
</dbReference>
<dbReference type="Pfam" id="PF10502">
    <property type="entry name" value="Peptidase_S26"/>
    <property type="match status" value="1"/>
</dbReference>
<evidence type="ECO:0000256" key="1">
    <source>
        <dbReference type="ARBA" id="ARBA00000677"/>
    </source>
</evidence>
<evidence type="ECO:0000256" key="10">
    <source>
        <dbReference type="ARBA" id="ARBA00023136"/>
    </source>
</evidence>
<evidence type="ECO:0000256" key="3">
    <source>
        <dbReference type="ARBA" id="ARBA00009370"/>
    </source>
</evidence>
<dbReference type="NCBIfam" id="TIGR02227">
    <property type="entry name" value="sigpep_I_bact"/>
    <property type="match status" value="1"/>
</dbReference>
<evidence type="ECO:0000256" key="7">
    <source>
        <dbReference type="ARBA" id="ARBA00022692"/>
    </source>
</evidence>
<reference evidence="15" key="1">
    <citation type="journal article" date="2019" name="Int. J. Syst. Evol. Microbiol.">
        <title>The Global Catalogue of Microorganisms (GCM) 10K type strain sequencing project: providing services to taxonomists for standard genome sequencing and annotation.</title>
        <authorList>
            <consortium name="The Broad Institute Genomics Platform"/>
            <consortium name="The Broad Institute Genome Sequencing Center for Infectious Disease"/>
            <person name="Wu L."/>
            <person name="Ma J."/>
        </authorList>
    </citation>
    <scope>NUCLEOTIDE SEQUENCE [LARGE SCALE GENOMIC DNA]</scope>
    <source>
        <strain evidence="15">CGMCC 1.14993</strain>
    </source>
</reference>
<dbReference type="InterPro" id="IPR036286">
    <property type="entry name" value="LexA/Signal_pep-like_sf"/>
</dbReference>
<evidence type="ECO:0000256" key="12">
    <source>
        <dbReference type="RuleBase" id="RU362042"/>
    </source>
</evidence>
<feature type="domain" description="Peptidase S26" evidence="13">
    <location>
        <begin position="9"/>
        <end position="168"/>
    </location>
</feature>
<dbReference type="PRINTS" id="PR00727">
    <property type="entry name" value="LEADERPTASE"/>
</dbReference>
<feature type="active site" evidence="11">
    <location>
        <position position="39"/>
    </location>
</feature>
<organism evidence="14 15">
    <name type="scientific">Gottfriedia solisilvae</name>
    <dbReference type="NCBI Taxonomy" id="1516104"/>
    <lineage>
        <taxon>Bacteria</taxon>
        <taxon>Bacillati</taxon>
        <taxon>Bacillota</taxon>
        <taxon>Bacilli</taxon>
        <taxon>Bacillales</taxon>
        <taxon>Bacillaceae</taxon>
        <taxon>Gottfriedia</taxon>
    </lineage>
</organism>
<keyword evidence="9 12" id="KW-1133">Transmembrane helix</keyword>
<dbReference type="GO" id="GO:0009003">
    <property type="term" value="F:signal peptidase activity"/>
    <property type="evidence" value="ECO:0007669"/>
    <property type="project" value="UniProtKB-EC"/>
</dbReference>
<dbReference type="InterPro" id="IPR000223">
    <property type="entry name" value="Pept_S26A_signal_pept_1"/>
</dbReference>
<dbReference type="RefSeq" id="WP_087998734.1">
    <property type="nucleotide sequence ID" value="NZ_BMHB01000001.1"/>
</dbReference>
<evidence type="ECO:0000256" key="11">
    <source>
        <dbReference type="PIRSR" id="PIRSR600223-1"/>
    </source>
</evidence>
<dbReference type="Gene3D" id="2.10.109.10">
    <property type="entry name" value="Umud Fragment, subunit A"/>
    <property type="match status" value="1"/>
</dbReference>
<dbReference type="CDD" id="cd06530">
    <property type="entry name" value="S26_SPase_I"/>
    <property type="match status" value="1"/>
</dbReference>
<dbReference type="GO" id="GO:0006465">
    <property type="term" value="P:signal peptide processing"/>
    <property type="evidence" value="ECO:0007669"/>
    <property type="project" value="InterPro"/>
</dbReference>
<feature type="transmembrane region" description="Helical" evidence="12">
    <location>
        <begin position="12"/>
        <end position="35"/>
    </location>
</feature>
<keyword evidence="7 12" id="KW-0812">Transmembrane</keyword>
<name>A0A8J3AJE7_9BACI</name>
<dbReference type="PROSITE" id="PS00761">
    <property type="entry name" value="SPASE_I_3"/>
    <property type="match status" value="1"/>
</dbReference>
<dbReference type="InterPro" id="IPR019533">
    <property type="entry name" value="Peptidase_S26"/>
</dbReference>
<feature type="active site" evidence="11">
    <location>
        <position position="81"/>
    </location>
</feature>
<gene>
    <name evidence="14" type="primary">sipP</name>
    <name evidence="14" type="ORF">GCM10007380_04420</name>
</gene>
<accession>A0A8J3AJE7</accession>
<keyword evidence="10 12" id="KW-0472">Membrane</keyword>
<dbReference type="InterPro" id="IPR019758">
    <property type="entry name" value="Pept_S26A_signal_pept_1_CS"/>
</dbReference>
<evidence type="ECO:0000259" key="13">
    <source>
        <dbReference type="Pfam" id="PF10502"/>
    </source>
</evidence>
<dbReference type="EMBL" id="BMHB01000001">
    <property type="protein sequence ID" value="GGI10760.1"/>
    <property type="molecule type" value="Genomic_DNA"/>
</dbReference>
<dbReference type="InterPro" id="IPR019756">
    <property type="entry name" value="Pept_S26A_signal_pept_1_Ser-AS"/>
</dbReference>
<dbReference type="AlphaFoldDB" id="A0A8J3AJE7"/>
<dbReference type="PANTHER" id="PTHR43390:SF1">
    <property type="entry name" value="CHLOROPLAST PROCESSING PEPTIDASE"/>
    <property type="match status" value="1"/>
</dbReference>
<dbReference type="PROSITE" id="PS00501">
    <property type="entry name" value="SPASE_I_1"/>
    <property type="match status" value="1"/>
</dbReference>
<keyword evidence="5" id="KW-1003">Cell membrane</keyword>
<evidence type="ECO:0000256" key="8">
    <source>
        <dbReference type="ARBA" id="ARBA00022801"/>
    </source>
</evidence>
<dbReference type="FunFam" id="2.10.109.10:FF:000008">
    <property type="entry name" value="Signal peptidase I"/>
    <property type="match status" value="1"/>
</dbReference>
<evidence type="ECO:0000256" key="4">
    <source>
        <dbReference type="ARBA" id="ARBA00013208"/>
    </source>
</evidence>
<keyword evidence="15" id="KW-1185">Reference proteome</keyword>
<dbReference type="OrthoDB" id="9802919at2"/>
<dbReference type="GO" id="GO:0005886">
    <property type="term" value="C:plasma membrane"/>
    <property type="evidence" value="ECO:0007669"/>
    <property type="project" value="UniProtKB-SubCell"/>
</dbReference>
<sequence length="177" mass="20600">MKTKQNIPWELIKIIAYSFTFAFIIKLFIFSPFIVEGASMQPTLHNEDHLFVNKVALHISDVERGDVIIIKKENNPKYYVKRVVGLTGDKVEIKDGILNVNGVPIKEDYLDKGLKAEYKKYLQYDRVTVPKNSYFVMGDNRLNSKDSRNGLDYIQNSEIVGKVQIIYYPFKRLKFIE</sequence>
<dbReference type="SUPFAM" id="SSF51306">
    <property type="entry name" value="LexA/Signal peptidase"/>
    <property type="match status" value="1"/>
</dbReference>
<evidence type="ECO:0000256" key="9">
    <source>
        <dbReference type="ARBA" id="ARBA00022989"/>
    </source>
</evidence>
<evidence type="ECO:0000256" key="5">
    <source>
        <dbReference type="ARBA" id="ARBA00022475"/>
    </source>
</evidence>
<keyword evidence="8 12" id="KW-0378">Hydrolase</keyword>
<dbReference type="PANTHER" id="PTHR43390">
    <property type="entry name" value="SIGNAL PEPTIDASE I"/>
    <property type="match status" value="1"/>
</dbReference>